<accession>A0ABV5Q5A7</accession>
<comment type="caution">
    <text evidence="1">The sequence shown here is derived from an EMBL/GenBank/DDBJ whole genome shotgun (WGS) entry which is preliminary data.</text>
</comment>
<proteinExistence type="predicted"/>
<sequence length="57" mass="6018">MISTYLSSDLDDLVEVRTVPAGEVRVLLGAPAGVHHGDGHMVALRQEPLAGFPYSAT</sequence>
<keyword evidence="2" id="KW-1185">Reference proteome</keyword>
<evidence type="ECO:0000313" key="1">
    <source>
        <dbReference type="EMBL" id="MFB9530661.1"/>
    </source>
</evidence>
<dbReference type="RefSeq" id="WP_346121058.1">
    <property type="nucleotide sequence ID" value="NZ_BAAAXC010000012.1"/>
</dbReference>
<dbReference type="Proteomes" id="UP001589646">
    <property type="component" value="Unassembled WGS sequence"/>
</dbReference>
<protein>
    <submittedName>
        <fullName evidence="1">Uncharacterized protein</fullName>
    </submittedName>
</protein>
<dbReference type="EMBL" id="JBHMCE010000009">
    <property type="protein sequence ID" value="MFB9530661.1"/>
    <property type="molecule type" value="Genomic_DNA"/>
</dbReference>
<reference evidence="1 2" key="1">
    <citation type="submission" date="2024-09" db="EMBL/GenBank/DDBJ databases">
        <authorList>
            <person name="Sun Q."/>
            <person name="Mori K."/>
        </authorList>
    </citation>
    <scope>NUCLEOTIDE SEQUENCE [LARGE SCALE GENOMIC DNA]</scope>
    <source>
        <strain evidence="1 2">JCM 3323</strain>
    </source>
</reference>
<organism evidence="1 2">
    <name type="scientific">Nonomuraea roseola</name>
    <dbReference type="NCBI Taxonomy" id="46179"/>
    <lineage>
        <taxon>Bacteria</taxon>
        <taxon>Bacillati</taxon>
        <taxon>Actinomycetota</taxon>
        <taxon>Actinomycetes</taxon>
        <taxon>Streptosporangiales</taxon>
        <taxon>Streptosporangiaceae</taxon>
        <taxon>Nonomuraea</taxon>
    </lineage>
</organism>
<evidence type="ECO:0000313" key="2">
    <source>
        <dbReference type="Proteomes" id="UP001589646"/>
    </source>
</evidence>
<gene>
    <name evidence="1" type="ORF">ACFFRN_29055</name>
</gene>
<name>A0ABV5Q5A7_9ACTN</name>